<dbReference type="InterPro" id="IPR019814">
    <property type="entry name" value="Translation_initiation_fac_3_N"/>
</dbReference>
<feature type="domain" description="Translation initiation factor 3 N-terminal" evidence="5">
    <location>
        <begin position="62"/>
        <end position="130"/>
    </location>
</feature>
<evidence type="ECO:0000256" key="3">
    <source>
        <dbReference type="ARBA" id="ARBA00022917"/>
    </source>
</evidence>
<proteinExistence type="inferred from homology"/>
<evidence type="ECO:0000256" key="2">
    <source>
        <dbReference type="ARBA" id="ARBA00022540"/>
    </source>
</evidence>
<evidence type="ECO:0000259" key="5">
    <source>
        <dbReference type="Pfam" id="PF05198"/>
    </source>
</evidence>
<comment type="caution">
    <text evidence="6">The sequence shown here is derived from an EMBL/GenBank/DDBJ whole genome shotgun (WGS) entry which is preliminary data.</text>
</comment>
<comment type="similarity">
    <text evidence="1">Belongs to the IF-3 family.</text>
</comment>
<evidence type="ECO:0000256" key="4">
    <source>
        <dbReference type="SAM" id="MobiDB-lite"/>
    </source>
</evidence>
<dbReference type="AlphaFoldDB" id="A0AAN9TS62"/>
<evidence type="ECO:0000313" key="7">
    <source>
        <dbReference type="Proteomes" id="UP001367676"/>
    </source>
</evidence>
<dbReference type="SUPFAM" id="SSF55200">
    <property type="entry name" value="Translation initiation factor IF3, C-terminal domain"/>
    <property type="match status" value="1"/>
</dbReference>
<keyword evidence="2" id="KW-0396">Initiation factor</keyword>
<keyword evidence="3" id="KW-0648">Protein biosynthesis</keyword>
<protein>
    <recommendedName>
        <fullName evidence="5">Translation initiation factor 3 N-terminal domain-containing protein</fullName>
    </recommendedName>
</protein>
<organism evidence="6 7">
    <name type="scientific">Parthenolecanium corni</name>
    <dbReference type="NCBI Taxonomy" id="536013"/>
    <lineage>
        <taxon>Eukaryota</taxon>
        <taxon>Metazoa</taxon>
        <taxon>Ecdysozoa</taxon>
        <taxon>Arthropoda</taxon>
        <taxon>Hexapoda</taxon>
        <taxon>Insecta</taxon>
        <taxon>Pterygota</taxon>
        <taxon>Neoptera</taxon>
        <taxon>Paraneoptera</taxon>
        <taxon>Hemiptera</taxon>
        <taxon>Sternorrhyncha</taxon>
        <taxon>Coccoidea</taxon>
        <taxon>Coccidae</taxon>
        <taxon>Parthenolecanium</taxon>
    </lineage>
</organism>
<dbReference type="InterPro" id="IPR001288">
    <property type="entry name" value="Translation_initiation_fac_3"/>
</dbReference>
<dbReference type="GO" id="GO:0032790">
    <property type="term" value="P:ribosome disassembly"/>
    <property type="evidence" value="ECO:0007669"/>
    <property type="project" value="TreeGrafter"/>
</dbReference>
<evidence type="ECO:0000256" key="1">
    <source>
        <dbReference type="ARBA" id="ARBA00005439"/>
    </source>
</evidence>
<dbReference type="InterPro" id="IPR036787">
    <property type="entry name" value="T_IF-3_N_sf"/>
</dbReference>
<dbReference type="Pfam" id="PF05198">
    <property type="entry name" value="IF3_N"/>
    <property type="match status" value="1"/>
</dbReference>
<evidence type="ECO:0000313" key="6">
    <source>
        <dbReference type="EMBL" id="KAK7603133.1"/>
    </source>
</evidence>
<accession>A0AAN9TS62</accession>
<dbReference type="GO" id="GO:0005739">
    <property type="term" value="C:mitochondrion"/>
    <property type="evidence" value="ECO:0007669"/>
    <property type="project" value="TreeGrafter"/>
</dbReference>
<feature type="compositionally biased region" description="Basic and acidic residues" evidence="4">
    <location>
        <begin position="223"/>
        <end position="233"/>
    </location>
</feature>
<feature type="compositionally biased region" description="Basic and acidic residues" evidence="4">
    <location>
        <begin position="243"/>
        <end position="254"/>
    </location>
</feature>
<dbReference type="Gene3D" id="3.30.110.10">
    <property type="entry name" value="Translation initiation factor 3 (IF-3), C-terminal domain"/>
    <property type="match status" value="1"/>
</dbReference>
<dbReference type="GO" id="GO:0070124">
    <property type="term" value="P:mitochondrial translational initiation"/>
    <property type="evidence" value="ECO:0007669"/>
    <property type="project" value="TreeGrafter"/>
</dbReference>
<dbReference type="PANTHER" id="PTHR10938:SF0">
    <property type="entry name" value="TRANSLATION INITIATION FACTOR IF-3, MITOCHONDRIAL"/>
    <property type="match status" value="1"/>
</dbReference>
<dbReference type="PANTHER" id="PTHR10938">
    <property type="entry name" value="TRANSLATION INITIATION FACTOR IF-3"/>
    <property type="match status" value="1"/>
</dbReference>
<dbReference type="InterPro" id="IPR036788">
    <property type="entry name" value="T_IF-3_C_sf"/>
</dbReference>
<dbReference type="GO" id="GO:0043022">
    <property type="term" value="F:ribosome binding"/>
    <property type="evidence" value="ECO:0007669"/>
    <property type="project" value="TreeGrafter"/>
</dbReference>
<sequence length="254" mass="28918">MLLFVCRGLLRCPKHGLAPIQAFPVALANTALNMAVVCRPLCSEIDPKTITKTAVKKERTKTIETPKITLLGVNNEILNVTTMAEAEKMATSRKLKLVQIVDQDAKTIRPVFKLMSEAEYIQEDLKSRKQNKEERKKSNSYIKGEKMMMITSKITTSDLDMKLRKILKWLEKKFEVHVLISGGVESQVAEEEVFKKIEKVIKDKSRIVQKVYKSGNLKFHALPLKDEEEKNDSSSRSTYTTSTEKKDIRESEAV</sequence>
<feature type="region of interest" description="Disordered" evidence="4">
    <location>
        <begin position="223"/>
        <end position="254"/>
    </location>
</feature>
<dbReference type="GO" id="GO:0003743">
    <property type="term" value="F:translation initiation factor activity"/>
    <property type="evidence" value="ECO:0007669"/>
    <property type="project" value="UniProtKB-KW"/>
</dbReference>
<dbReference type="EMBL" id="JBBCAQ010000006">
    <property type="protein sequence ID" value="KAK7603133.1"/>
    <property type="molecule type" value="Genomic_DNA"/>
</dbReference>
<gene>
    <name evidence="6" type="ORF">V9T40_003132</name>
</gene>
<dbReference type="Proteomes" id="UP001367676">
    <property type="component" value="Unassembled WGS sequence"/>
</dbReference>
<dbReference type="Gene3D" id="3.10.20.80">
    <property type="entry name" value="Translation initiation factor 3 (IF-3), N-terminal domain"/>
    <property type="match status" value="1"/>
</dbReference>
<name>A0AAN9TS62_9HEMI</name>
<dbReference type="SUPFAM" id="SSF54364">
    <property type="entry name" value="Translation initiation factor IF3, N-terminal domain"/>
    <property type="match status" value="1"/>
</dbReference>
<keyword evidence="7" id="KW-1185">Reference proteome</keyword>
<reference evidence="6 7" key="1">
    <citation type="submission" date="2024-03" db="EMBL/GenBank/DDBJ databases">
        <title>Adaptation during the transition from Ophiocordyceps entomopathogen to insect associate is accompanied by gene loss and intensified selection.</title>
        <authorList>
            <person name="Ward C.M."/>
            <person name="Onetto C.A."/>
            <person name="Borneman A.R."/>
        </authorList>
    </citation>
    <scope>NUCLEOTIDE SEQUENCE [LARGE SCALE GENOMIC DNA]</scope>
    <source>
        <strain evidence="6">AWRI1</strain>
        <tissue evidence="6">Single Adult Female</tissue>
    </source>
</reference>